<evidence type="ECO:0000313" key="2">
    <source>
        <dbReference type="Proteomes" id="UP000620670"/>
    </source>
</evidence>
<accession>A0ABS0XZR7</accession>
<protein>
    <submittedName>
        <fullName evidence="1">Uncharacterized protein</fullName>
    </submittedName>
</protein>
<dbReference type="Proteomes" id="UP000620670">
    <property type="component" value="Unassembled WGS sequence"/>
</dbReference>
<dbReference type="EMBL" id="JAELXT010000007">
    <property type="protein sequence ID" value="MBJ6125549.1"/>
    <property type="molecule type" value="Genomic_DNA"/>
</dbReference>
<comment type="caution">
    <text evidence="1">The sequence shown here is derived from an EMBL/GenBank/DDBJ whole genome shotgun (WGS) entry which is preliminary data.</text>
</comment>
<gene>
    <name evidence="1" type="ORF">JAO75_09000</name>
</gene>
<dbReference type="RefSeq" id="WP_199048474.1">
    <property type="nucleotide sequence ID" value="NZ_JAELXT010000007.1"/>
</dbReference>
<reference evidence="2" key="1">
    <citation type="submission" date="2020-12" db="EMBL/GenBank/DDBJ databases">
        <title>Hymenobacter sp.</title>
        <authorList>
            <person name="Kim M.K."/>
        </authorList>
    </citation>
    <scope>NUCLEOTIDE SEQUENCE [LARGE SCALE GENOMIC DNA]</scope>
    <source>
        <strain evidence="2">BT325</strain>
    </source>
</reference>
<proteinExistence type="predicted"/>
<sequence length="87" mass="9902">MFERFIKGAKFVPQRTGPRGEGYGVAASAVPHDDRLPTKSLIMIHSDEELLYYLQRGYSVRMVGEDGTDEHFARAEDVAVRFVPPYR</sequence>
<organism evidence="1 2">
    <name type="scientific">Microvirga splendida</name>
    <dbReference type="NCBI Taxonomy" id="2795727"/>
    <lineage>
        <taxon>Bacteria</taxon>
        <taxon>Pseudomonadati</taxon>
        <taxon>Pseudomonadota</taxon>
        <taxon>Alphaproteobacteria</taxon>
        <taxon>Hyphomicrobiales</taxon>
        <taxon>Methylobacteriaceae</taxon>
        <taxon>Microvirga</taxon>
    </lineage>
</organism>
<keyword evidence="2" id="KW-1185">Reference proteome</keyword>
<evidence type="ECO:0000313" key="1">
    <source>
        <dbReference type="EMBL" id="MBJ6125549.1"/>
    </source>
</evidence>
<name>A0ABS0XZR7_9HYPH</name>